<reference evidence="5" key="1">
    <citation type="submission" date="2023-07" db="EMBL/GenBank/DDBJ databases">
        <title>Chromosome-level Genome Assembly of Striped Snakehead (Channa striata).</title>
        <authorList>
            <person name="Liu H."/>
        </authorList>
    </citation>
    <scope>NUCLEOTIDE SEQUENCE</scope>
    <source>
        <strain evidence="5">Gz</strain>
        <tissue evidence="5">Muscle</tissue>
    </source>
</reference>
<organism evidence="5 6">
    <name type="scientific">Channa striata</name>
    <name type="common">Snakehead murrel</name>
    <name type="synonym">Ophicephalus striatus</name>
    <dbReference type="NCBI Taxonomy" id="64152"/>
    <lineage>
        <taxon>Eukaryota</taxon>
        <taxon>Metazoa</taxon>
        <taxon>Chordata</taxon>
        <taxon>Craniata</taxon>
        <taxon>Vertebrata</taxon>
        <taxon>Euteleostomi</taxon>
        <taxon>Actinopterygii</taxon>
        <taxon>Neopterygii</taxon>
        <taxon>Teleostei</taxon>
        <taxon>Neoteleostei</taxon>
        <taxon>Acanthomorphata</taxon>
        <taxon>Anabantaria</taxon>
        <taxon>Anabantiformes</taxon>
        <taxon>Channoidei</taxon>
        <taxon>Channidae</taxon>
        <taxon>Channa</taxon>
    </lineage>
</organism>
<proteinExistence type="predicted"/>
<keyword evidence="1" id="KW-0391">Immunity</keyword>
<protein>
    <recommendedName>
        <fullName evidence="4">Ig-like domain-containing protein</fullName>
    </recommendedName>
</protein>
<evidence type="ECO:0000313" key="6">
    <source>
        <dbReference type="Proteomes" id="UP001187415"/>
    </source>
</evidence>
<evidence type="ECO:0000256" key="1">
    <source>
        <dbReference type="ARBA" id="ARBA00022859"/>
    </source>
</evidence>
<dbReference type="Proteomes" id="UP001187415">
    <property type="component" value="Unassembled WGS sequence"/>
</dbReference>
<name>A0AA88SBN0_CHASR</name>
<dbReference type="GO" id="GO:0019814">
    <property type="term" value="C:immunoglobulin complex"/>
    <property type="evidence" value="ECO:0007669"/>
    <property type="project" value="UniProtKB-KW"/>
</dbReference>
<evidence type="ECO:0000256" key="3">
    <source>
        <dbReference type="ARBA" id="ARBA00043265"/>
    </source>
</evidence>
<dbReference type="InterPro" id="IPR050199">
    <property type="entry name" value="IgHV"/>
</dbReference>
<keyword evidence="6" id="KW-1185">Reference proteome</keyword>
<dbReference type="EMBL" id="JAUPFM010000013">
    <property type="protein sequence ID" value="KAK2833614.1"/>
    <property type="molecule type" value="Genomic_DNA"/>
</dbReference>
<dbReference type="GO" id="GO:0005576">
    <property type="term" value="C:extracellular region"/>
    <property type="evidence" value="ECO:0007669"/>
    <property type="project" value="UniProtKB-ARBA"/>
</dbReference>
<dbReference type="Gene3D" id="2.60.40.10">
    <property type="entry name" value="Immunoglobulins"/>
    <property type="match status" value="2"/>
</dbReference>
<keyword evidence="3" id="KW-1280">Immunoglobulin</keyword>
<sequence length="159" mass="18023">MTYLTLSNLKTEDSAVYYCVRDINWFKEAEKIYRNLMFNLPGCSGQSMESIPPSPVMKKPGETLSLSCRGSGFTFTCCTMSWIRQAAGKELEWMGYRYDATSYGYTSSLQGGIEITRDNSNSMTYLTLSNLKTEDSAVYYCAKHTVVERSREALQKLNV</sequence>
<dbReference type="AlphaFoldDB" id="A0AA88SBN0"/>
<evidence type="ECO:0000259" key="4">
    <source>
        <dbReference type="PROSITE" id="PS50835"/>
    </source>
</evidence>
<comment type="caution">
    <text evidence="5">The sequence shown here is derived from an EMBL/GenBank/DDBJ whole genome shotgun (WGS) entry which is preliminary data.</text>
</comment>
<dbReference type="PROSITE" id="PS50835">
    <property type="entry name" value="IG_LIKE"/>
    <property type="match status" value="1"/>
</dbReference>
<dbReference type="Pfam" id="PF07686">
    <property type="entry name" value="V-set"/>
    <property type="match status" value="1"/>
</dbReference>
<feature type="domain" description="Ig-like" evidence="4">
    <location>
        <begin position="41"/>
        <end position="141"/>
    </location>
</feature>
<dbReference type="InterPro" id="IPR003599">
    <property type="entry name" value="Ig_sub"/>
</dbReference>
<keyword evidence="2" id="KW-1064">Adaptive immunity</keyword>
<gene>
    <name evidence="5" type="ORF">Q5P01_017503</name>
</gene>
<accession>A0AA88SBN0</accession>
<evidence type="ECO:0000256" key="2">
    <source>
        <dbReference type="ARBA" id="ARBA00023130"/>
    </source>
</evidence>
<evidence type="ECO:0000313" key="5">
    <source>
        <dbReference type="EMBL" id="KAK2833614.1"/>
    </source>
</evidence>
<dbReference type="PANTHER" id="PTHR23266">
    <property type="entry name" value="IMMUNOGLOBULIN HEAVY CHAIN"/>
    <property type="match status" value="1"/>
</dbReference>
<dbReference type="InterPro" id="IPR013783">
    <property type="entry name" value="Ig-like_fold"/>
</dbReference>
<dbReference type="InterPro" id="IPR036179">
    <property type="entry name" value="Ig-like_dom_sf"/>
</dbReference>
<dbReference type="InterPro" id="IPR007110">
    <property type="entry name" value="Ig-like_dom"/>
</dbReference>
<dbReference type="GO" id="GO:0002250">
    <property type="term" value="P:adaptive immune response"/>
    <property type="evidence" value="ECO:0007669"/>
    <property type="project" value="UniProtKB-KW"/>
</dbReference>
<dbReference type="SUPFAM" id="SSF48726">
    <property type="entry name" value="Immunoglobulin"/>
    <property type="match status" value="2"/>
</dbReference>
<dbReference type="InterPro" id="IPR013106">
    <property type="entry name" value="Ig_V-set"/>
</dbReference>
<dbReference type="SMART" id="SM00406">
    <property type="entry name" value="IGv"/>
    <property type="match status" value="1"/>
</dbReference>
<dbReference type="SMART" id="SM00409">
    <property type="entry name" value="IG"/>
    <property type="match status" value="1"/>
</dbReference>